<accession>A0A127FD30</accession>
<evidence type="ECO:0000259" key="4">
    <source>
        <dbReference type="Pfam" id="PF05175"/>
    </source>
</evidence>
<dbReference type="InterPro" id="IPR017127">
    <property type="entry name" value="Ribosome_uL3_MTase"/>
</dbReference>
<dbReference type="GO" id="GO:0032259">
    <property type="term" value="P:methylation"/>
    <property type="evidence" value="ECO:0007669"/>
    <property type="project" value="UniProtKB-KW"/>
</dbReference>
<sequence>MTVEQLIHEGARYLEAASLWFGHGSDNAFDEAAELVFFAADLDHADAPGVYAQPLAPARQEAIRRLFERRVRERVPAAYLTQRMWFAGYEFHVDERVLVPRSPIAELIETGFEPWIPASRIRRLLDIGTGSGCIAIAAALALPRAQVDAADISAEALAVARMNIERHGVGGRVRAVASDVFGALAGERYDVIVSNPPYVGDEEMRALPSEYHHEPVGGLHAGRDGLKVVRRILREAGAHLYPEGILIVEVGNTEQALVQAYPHVPFTWLEFERGGGGVFLLTAAQLHEARAVLEAAVE</sequence>
<dbReference type="Proteomes" id="UP000070250">
    <property type="component" value="Chromosome"/>
</dbReference>
<dbReference type="Gene3D" id="1.10.8.10">
    <property type="entry name" value="DNA helicase RuvA subunit, C-terminal domain"/>
    <property type="match status" value="1"/>
</dbReference>
<keyword evidence="1 5" id="KW-0489">Methyltransferase</keyword>
<dbReference type="GO" id="GO:0003676">
    <property type="term" value="F:nucleic acid binding"/>
    <property type="evidence" value="ECO:0007669"/>
    <property type="project" value="InterPro"/>
</dbReference>
<dbReference type="RefSeq" id="WP_066923194.1">
    <property type="nucleotide sequence ID" value="NZ_CP011971.1"/>
</dbReference>
<dbReference type="InterPro" id="IPR029063">
    <property type="entry name" value="SAM-dependent_MTases_sf"/>
</dbReference>
<dbReference type="NCBIfam" id="TIGR00536">
    <property type="entry name" value="hemK_fam"/>
    <property type="match status" value="1"/>
</dbReference>
<dbReference type="PANTHER" id="PTHR47806">
    <property type="entry name" value="50S RIBOSOMAL PROTEIN L3 GLUTAMINE METHYLTRANSFERASE"/>
    <property type="match status" value="1"/>
</dbReference>
<dbReference type="InterPro" id="IPR007848">
    <property type="entry name" value="Small_mtfrase_dom"/>
</dbReference>
<dbReference type="NCBIfam" id="TIGR03533">
    <property type="entry name" value="L3_gln_methyl"/>
    <property type="match status" value="1"/>
</dbReference>
<gene>
    <name evidence="5" type="ORF">ACG33_10390</name>
</gene>
<evidence type="ECO:0000256" key="1">
    <source>
        <dbReference type="ARBA" id="ARBA00022603"/>
    </source>
</evidence>
<dbReference type="PATRIC" id="fig|465721.4.peg.2205"/>
<dbReference type="InterPro" id="IPR002052">
    <property type="entry name" value="DNA_methylase_N6_adenine_CS"/>
</dbReference>
<evidence type="ECO:0000256" key="2">
    <source>
        <dbReference type="ARBA" id="ARBA00022679"/>
    </source>
</evidence>
<dbReference type="EMBL" id="CP011971">
    <property type="protein sequence ID" value="AMN47498.1"/>
    <property type="molecule type" value="Genomic_DNA"/>
</dbReference>
<dbReference type="KEGG" id="sdf:ACG33_10390"/>
<dbReference type="CDD" id="cd02440">
    <property type="entry name" value="AdoMet_MTases"/>
    <property type="match status" value="1"/>
</dbReference>
<dbReference type="STRING" id="465721.ACG33_10390"/>
<keyword evidence="5" id="KW-0687">Ribonucleoprotein</keyword>
<reference evidence="5 6" key="1">
    <citation type="submission" date="2015-06" db="EMBL/GenBank/DDBJ databases">
        <title>A Comprehensive Approach to Explore the Metabolic and Phylogenetic Diversity of Bacterial Steroid Degradation in the Environment: Testosterone as an Example.</title>
        <authorList>
            <person name="Yang F.-C."/>
            <person name="Chen Y.-L."/>
            <person name="Yu C.-P."/>
            <person name="Tang S.-L."/>
            <person name="Wang P.-H."/>
            <person name="Ismail W."/>
            <person name="Wang C.-H."/>
            <person name="Yang C.-Y."/>
            <person name="Chiang Y.-R."/>
        </authorList>
    </citation>
    <scope>NUCLEOTIDE SEQUENCE [LARGE SCALE GENOMIC DNA]</scope>
    <source>
        <strain evidence="5 6">DSM 18526</strain>
    </source>
</reference>
<name>A0A127FD30_STEDE</name>
<dbReference type="Gene3D" id="3.40.50.150">
    <property type="entry name" value="Vaccinia Virus protein VP39"/>
    <property type="match status" value="1"/>
</dbReference>
<proteinExistence type="predicted"/>
<keyword evidence="2 5" id="KW-0808">Transferase</keyword>
<keyword evidence="5" id="KW-0689">Ribosomal protein</keyword>
<dbReference type="PIRSF" id="PIRSF037167">
    <property type="entry name" value="Mtase_YfcB_prd"/>
    <property type="match status" value="1"/>
</dbReference>
<dbReference type="PROSITE" id="PS00092">
    <property type="entry name" value="N6_MTASE"/>
    <property type="match status" value="1"/>
</dbReference>
<dbReference type="InterPro" id="IPR004556">
    <property type="entry name" value="HemK-like"/>
</dbReference>
<keyword evidence="6" id="KW-1185">Reference proteome</keyword>
<feature type="domain" description="Methyltransferase small" evidence="4">
    <location>
        <begin position="119"/>
        <end position="203"/>
    </location>
</feature>
<evidence type="ECO:0000313" key="5">
    <source>
        <dbReference type="EMBL" id="AMN47498.1"/>
    </source>
</evidence>
<dbReference type="GO" id="GO:0005829">
    <property type="term" value="C:cytosol"/>
    <property type="evidence" value="ECO:0007669"/>
    <property type="project" value="TreeGrafter"/>
</dbReference>
<keyword evidence="3" id="KW-0949">S-adenosyl-L-methionine</keyword>
<dbReference type="AlphaFoldDB" id="A0A127FD30"/>
<dbReference type="GO" id="GO:0005840">
    <property type="term" value="C:ribosome"/>
    <property type="evidence" value="ECO:0007669"/>
    <property type="project" value="UniProtKB-KW"/>
</dbReference>
<dbReference type="OrthoDB" id="9800643at2"/>
<protein>
    <submittedName>
        <fullName evidence="5">Ribosomal protein L3 glutamine methyltransferase</fullName>
        <ecNumber evidence="5">2.1.1.298</ecNumber>
    </submittedName>
</protein>
<dbReference type="Pfam" id="PF05175">
    <property type="entry name" value="MTS"/>
    <property type="match status" value="1"/>
</dbReference>
<dbReference type="SUPFAM" id="SSF53335">
    <property type="entry name" value="S-adenosyl-L-methionine-dependent methyltransferases"/>
    <property type="match status" value="1"/>
</dbReference>
<evidence type="ECO:0000313" key="6">
    <source>
        <dbReference type="Proteomes" id="UP000070250"/>
    </source>
</evidence>
<organism evidence="5 6">
    <name type="scientific">Steroidobacter denitrificans</name>
    <dbReference type="NCBI Taxonomy" id="465721"/>
    <lineage>
        <taxon>Bacteria</taxon>
        <taxon>Pseudomonadati</taxon>
        <taxon>Pseudomonadota</taxon>
        <taxon>Gammaproteobacteria</taxon>
        <taxon>Steroidobacterales</taxon>
        <taxon>Steroidobacteraceae</taxon>
        <taxon>Steroidobacter</taxon>
    </lineage>
</organism>
<dbReference type="PANTHER" id="PTHR47806:SF1">
    <property type="entry name" value="RIBOSOMAL PROTEIN UL3 GLUTAMINE METHYLTRANSFERASE"/>
    <property type="match status" value="1"/>
</dbReference>
<dbReference type="EC" id="2.1.1.298" evidence="5"/>
<dbReference type="GO" id="GO:0036009">
    <property type="term" value="F:protein-glutamine N-methyltransferase activity"/>
    <property type="evidence" value="ECO:0007669"/>
    <property type="project" value="InterPro"/>
</dbReference>
<evidence type="ECO:0000256" key="3">
    <source>
        <dbReference type="ARBA" id="ARBA00022691"/>
    </source>
</evidence>